<accession>E3MMP6</accession>
<keyword evidence="1" id="KW-1133">Transmembrane helix</keyword>
<dbReference type="Proteomes" id="UP000008281">
    <property type="component" value="Unassembled WGS sequence"/>
</dbReference>
<evidence type="ECO:0000313" key="3">
    <source>
        <dbReference type="Proteomes" id="UP000008281"/>
    </source>
</evidence>
<protein>
    <submittedName>
        <fullName evidence="2">Uncharacterized protein</fullName>
    </submittedName>
</protein>
<evidence type="ECO:0000313" key="2">
    <source>
        <dbReference type="EMBL" id="EFP04980.1"/>
    </source>
</evidence>
<sequence length="114" mass="13192">MLREGPAIILDPATRMDLLKMTVQTFLFSICSIAQTDIFFFLDRDRKSNTDSNIPFMHNHLYIIIFFLFWDPIIILVSGSSYCKHKISKFIDLFRGTNEDFDDPACSIEMSTIA</sequence>
<gene>
    <name evidence="2" type="ORF">CRE_03204</name>
</gene>
<organism evidence="3">
    <name type="scientific">Caenorhabditis remanei</name>
    <name type="common">Caenorhabditis vulgaris</name>
    <dbReference type="NCBI Taxonomy" id="31234"/>
    <lineage>
        <taxon>Eukaryota</taxon>
        <taxon>Metazoa</taxon>
        <taxon>Ecdysozoa</taxon>
        <taxon>Nematoda</taxon>
        <taxon>Chromadorea</taxon>
        <taxon>Rhabditida</taxon>
        <taxon>Rhabditina</taxon>
        <taxon>Rhabditomorpha</taxon>
        <taxon>Rhabditoidea</taxon>
        <taxon>Rhabditidae</taxon>
        <taxon>Peloderinae</taxon>
        <taxon>Caenorhabditis</taxon>
    </lineage>
</organism>
<feature type="transmembrane region" description="Helical" evidence="1">
    <location>
        <begin position="21"/>
        <end position="42"/>
    </location>
</feature>
<keyword evidence="3" id="KW-1185">Reference proteome</keyword>
<name>E3MMP6_CAERE</name>
<feature type="transmembrane region" description="Helical" evidence="1">
    <location>
        <begin position="62"/>
        <end position="83"/>
    </location>
</feature>
<keyword evidence="1" id="KW-0812">Transmembrane</keyword>
<keyword evidence="1" id="KW-0472">Membrane</keyword>
<dbReference type="EMBL" id="DS268457">
    <property type="protein sequence ID" value="EFP04980.1"/>
    <property type="molecule type" value="Genomic_DNA"/>
</dbReference>
<reference evidence="2" key="1">
    <citation type="submission" date="2007-07" db="EMBL/GenBank/DDBJ databases">
        <title>PCAP assembly of the Caenorhabditis remanei genome.</title>
        <authorList>
            <consortium name="The Caenorhabditis remanei Sequencing Consortium"/>
            <person name="Wilson R.K."/>
        </authorList>
    </citation>
    <scope>NUCLEOTIDE SEQUENCE [LARGE SCALE GENOMIC DNA]</scope>
    <source>
        <strain evidence="2">PB4641</strain>
    </source>
</reference>
<dbReference type="AlphaFoldDB" id="E3MMP6"/>
<dbReference type="HOGENOM" id="CLU_2123368_0_0_1"/>
<proteinExistence type="predicted"/>
<evidence type="ECO:0000256" key="1">
    <source>
        <dbReference type="SAM" id="Phobius"/>
    </source>
</evidence>
<dbReference type="InParanoid" id="E3MMP6"/>